<protein>
    <submittedName>
        <fullName evidence="2">Uncharacterized protein</fullName>
    </submittedName>
</protein>
<reference evidence="2" key="2">
    <citation type="submission" date="2015-02" db="UniProtKB">
        <authorList>
            <consortium name="EnsemblMetazoa"/>
        </authorList>
    </citation>
    <scope>IDENTIFICATION</scope>
</reference>
<evidence type="ECO:0000256" key="1">
    <source>
        <dbReference type="SAM" id="SignalP"/>
    </source>
</evidence>
<dbReference type="Proteomes" id="UP000014500">
    <property type="component" value="Unassembled WGS sequence"/>
</dbReference>
<evidence type="ECO:0000313" key="2">
    <source>
        <dbReference type="EnsemblMetazoa" id="SMAR011885-PA"/>
    </source>
</evidence>
<keyword evidence="3" id="KW-1185">Reference proteome</keyword>
<dbReference type="HOGENOM" id="CLU_2834398_0_0_1"/>
<dbReference type="EMBL" id="JH432107">
    <property type="status" value="NOT_ANNOTATED_CDS"/>
    <property type="molecule type" value="Genomic_DNA"/>
</dbReference>
<organism evidence="2 3">
    <name type="scientific">Strigamia maritima</name>
    <name type="common">European centipede</name>
    <name type="synonym">Geophilus maritimus</name>
    <dbReference type="NCBI Taxonomy" id="126957"/>
    <lineage>
        <taxon>Eukaryota</taxon>
        <taxon>Metazoa</taxon>
        <taxon>Ecdysozoa</taxon>
        <taxon>Arthropoda</taxon>
        <taxon>Myriapoda</taxon>
        <taxon>Chilopoda</taxon>
        <taxon>Pleurostigmophora</taxon>
        <taxon>Geophilomorpha</taxon>
        <taxon>Linotaeniidae</taxon>
        <taxon>Strigamia</taxon>
    </lineage>
</organism>
<name>T1JDK3_STRMM</name>
<feature type="chain" id="PRO_5004580232" evidence="1">
    <location>
        <begin position="22"/>
        <end position="66"/>
    </location>
</feature>
<feature type="signal peptide" evidence="1">
    <location>
        <begin position="1"/>
        <end position="21"/>
    </location>
</feature>
<evidence type="ECO:0000313" key="3">
    <source>
        <dbReference type="Proteomes" id="UP000014500"/>
    </source>
</evidence>
<dbReference type="AlphaFoldDB" id="T1JDK3"/>
<keyword evidence="1" id="KW-0732">Signal</keyword>
<proteinExistence type="predicted"/>
<accession>T1JDK3</accession>
<sequence length="66" mass="7565">MENMKYIIMLLIVASLIMVEANPVILPLRQARQAPIRTTVRPAKKPTRFVNPYMAQRSRIRGMGRG</sequence>
<dbReference type="EnsemblMetazoa" id="SMAR011885-RA">
    <property type="protein sequence ID" value="SMAR011885-PA"/>
    <property type="gene ID" value="SMAR011885"/>
</dbReference>
<reference evidence="3" key="1">
    <citation type="submission" date="2011-05" db="EMBL/GenBank/DDBJ databases">
        <authorList>
            <person name="Richards S.R."/>
            <person name="Qu J."/>
            <person name="Jiang H."/>
            <person name="Jhangiani S.N."/>
            <person name="Agravi P."/>
            <person name="Goodspeed R."/>
            <person name="Gross S."/>
            <person name="Mandapat C."/>
            <person name="Jackson L."/>
            <person name="Mathew T."/>
            <person name="Pu L."/>
            <person name="Thornton R."/>
            <person name="Saada N."/>
            <person name="Wilczek-Boney K.B."/>
            <person name="Lee S."/>
            <person name="Kovar C."/>
            <person name="Wu Y."/>
            <person name="Scherer S.E."/>
            <person name="Worley K.C."/>
            <person name="Muzny D.M."/>
            <person name="Gibbs R."/>
        </authorList>
    </citation>
    <scope>NUCLEOTIDE SEQUENCE</scope>
    <source>
        <strain evidence="3">Brora</strain>
    </source>
</reference>